<proteinExistence type="inferred from homology"/>
<dbReference type="PANTHER" id="PTHR11808">
    <property type="entry name" value="TRANS-SULFURATION ENZYME FAMILY MEMBER"/>
    <property type="match status" value="1"/>
</dbReference>
<dbReference type="GO" id="GO:0019346">
    <property type="term" value="P:transsulfuration"/>
    <property type="evidence" value="ECO:0007669"/>
    <property type="project" value="InterPro"/>
</dbReference>
<comment type="cofactor">
    <cofactor evidence="1 4">
        <name>pyridoxal 5'-phosphate</name>
        <dbReference type="ChEBI" id="CHEBI:597326"/>
    </cofactor>
</comment>
<dbReference type="Pfam" id="PF01053">
    <property type="entry name" value="Cys_Met_Meta_PP"/>
    <property type="match status" value="1"/>
</dbReference>
<comment type="similarity">
    <text evidence="4">Belongs to the trans-sulfuration enzymes family.</text>
</comment>
<keyword evidence="5" id="KW-0456">Lyase</keyword>
<dbReference type="InterPro" id="IPR054542">
    <property type="entry name" value="Cys_met_metab_PP"/>
</dbReference>
<dbReference type="InterPro" id="IPR015422">
    <property type="entry name" value="PyrdxlP-dep_Trfase_small"/>
</dbReference>
<dbReference type="FunFam" id="3.40.640.10:FF:000046">
    <property type="entry name" value="Cystathionine gamma-lyase"/>
    <property type="match status" value="1"/>
</dbReference>
<evidence type="ECO:0000256" key="4">
    <source>
        <dbReference type="RuleBase" id="RU362118"/>
    </source>
</evidence>
<dbReference type="GO" id="GO:0030170">
    <property type="term" value="F:pyridoxal phosphate binding"/>
    <property type="evidence" value="ECO:0007669"/>
    <property type="project" value="InterPro"/>
</dbReference>
<dbReference type="InterPro" id="IPR015421">
    <property type="entry name" value="PyrdxlP-dep_Trfase_major"/>
</dbReference>
<evidence type="ECO:0000256" key="2">
    <source>
        <dbReference type="ARBA" id="ARBA00022898"/>
    </source>
</evidence>
<evidence type="ECO:0000313" key="5">
    <source>
        <dbReference type="EMBL" id="KAB7503393.1"/>
    </source>
</evidence>
<protein>
    <submittedName>
        <fullName evidence="5">Putative cystathionine gamma-lyase 2</fullName>
    </submittedName>
</protein>
<dbReference type="CDD" id="cd00614">
    <property type="entry name" value="CGS_like"/>
    <property type="match status" value="1"/>
</dbReference>
<dbReference type="PANTHER" id="PTHR11808:SF35">
    <property type="entry name" value="CYSTATHIONINE GAMMA-SYNTHASE (AFU_ORTHOLOGUE AFUA_7G01590)"/>
    <property type="match status" value="1"/>
</dbReference>
<dbReference type="PROSITE" id="PS00868">
    <property type="entry name" value="CYS_MET_METAB_PP"/>
    <property type="match status" value="1"/>
</dbReference>
<dbReference type="OrthoDB" id="3512640at2759"/>
<dbReference type="PIRSF" id="PIRSF001434">
    <property type="entry name" value="CGS"/>
    <property type="match status" value="1"/>
</dbReference>
<dbReference type="SUPFAM" id="SSF53383">
    <property type="entry name" value="PLP-dependent transferases"/>
    <property type="match status" value="1"/>
</dbReference>
<dbReference type="InterPro" id="IPR000277">
    <property type="entry name" value="Cys/Met-Metab_PyrdxlP-dep_enz"/>
</dbReference>
<evidence type="ECO:0000256" key="3">
    <source>
        <dbReference type="PIRSR" id="PIRSR001434-2"/>
    </source>
</evidence>
<dbReference type="Gene3D" id="3.40.640.10">
    <property type="entry name" value="Type I PLP-dependent aspartate aminotransferase-like (Major domain)"/>
    <property type="match status" value="1"/>
</dbReference>
<dbReference type="EMBL" id="SEYY01005235">
    <property type="protein sequence ID" value="KAB7503393.1"/>
    <property type="molecule type" value="Genomic_DNA"/>
</dbReference>
<dbReference type="GO" id="GO:0016846">
    <property type="term" value="F:carbon-sulfur lyase activity"/>
    <property type="evidence" value="ECO:0007669"/>
    <property type="project" value="TreeGrafter"/>
</dbReference>
<dbReference type="UniPathway" id="UPA00136">
    <property type="reaction ID" value="UER00202"/>
</dbReference>
<dbReference type="GO" id="GO:0005737">
    <property type="term" value="C:cytoplasm"/>
    <property type="evidence" value="ECO:0007669"/>
    <property type="project" value="TreeGrafter"/>
</dbReference>
<comment type="caution">
    <text evidence="5">The sequence shown here is derived from an EMBL/GenBank/DDBJ whole genome shotgun (WGS) entry which is preliminary data.</text>
</comment>
<sequence>MAYQRNNPSFSSDAIHLGSNIGNPTIRDVVPPIFLATTYEQDLPLDVKGLIYTRLGNPIRYCLQNCLAKLEDTKHSLVLSSGMAAATLVTKLLQKGDHVIAQKDIFYGIFNLFKRLNKETDEIEVTFVDASDSDNFKNLIRKNTKLVWLETPTNPLMKMVDLQTVTSLIKSQNPSTIIACDNTFLTPYFQRPANLGVDIVMHSCTKFIVGHSDVLMGALCTNNEDIYTKLKNDQIFYGPVPSSFDCYLVLRSLKTLEIRMQRHMSNALELATFLEQHPMIEKVFHPGLQSHSQHELSLKQCYGHSGIFSFYIKDHNIETTNKIVSRLRFIKLADSLGGASTTIKIPSLMPPSTLTEEDKKAQGITSWLLRVSVGLENPGDIVDDMKQALDF</sequence>
<dbReference type="GO" id="GO:0019344">
    <property type="term" value="P:cysteine biosynthetic process"/>
    <property type="evidence" value="ECO:0007669"/>
    <property type="project" value="UniProtKB-UniPathway"/>
</dbReference>
<organism evidence="5 6">
    <name type="scientific">Armadillidium nasatum</name>
    <dbReference type="NCBI Taxonomy" id="96803"/>
    <lineage>
        <taxon>Eukaryota</taxon>
        <taxon>Metazoa</taxon>
        <taxon>Ecdysozoa</taxon>
        <taxon>Arthropoda</taxon>
        <taxon>Crustacea</taxon>
        <taxon>Multicrustacea</taxon>
        <taxon>Malacostraca</taxon>
        <taxon>Eumalacostraca</taxon>
        <taxon>Peracarida</taxon>
        <taxon>Isopoda</taxon>
        <taxon>Oniscidea</taxon>
        <taxon>Crinocheta</taxon>
        <taxon>Armadillidiidae</taxon>
        <taxon>Armadillidium</taxon>
    </lineage>
</organism>
<dbReference type="Proteomes" id="UP000326759">
    <property type="component" value="Unassembled WGS sequence"/>
</dbReference>
<name>A0A5N5T9S6_9CRUS</name>
<gene>
    <name evidence="5" type="primary">cth-2</name>
    <name evidence="5" type="ORF">Anas_00664</name>
</gene>
<dbReference type="Gene3D" id="3.90.1150.10">
    <property type="entry name" value="Aspartate Aminotransferase, domain 1"/>
    <property type="match status" value="1"/>
</dbReference>
<feature type="modified residue" description="N6-(pyridoxal phosphate)lysine" evidence="3">
    <location>
        <position position="206"/>
    </location>
</feature>
<evidence type="ECO:0000313" key="6">
    <source>
        <dbReference type="Proteomes" id="UP000326759"/>
    </source>
</evidence>
<accession>A0A5N5T9S6</accession>
<dbReference type="AlphaFoldDB" id="A0A5N5T9S6"/>
<keyword evidence="6" id="KW-1185">Reference proteome</keyword>
<dbReference type="InterPro" id="IPR015424">
    <property type="entry name" value="PyrdxlP-dep_Trfase"/>
</dbReference>
<evidence type="ECO:0000256" key="1">
    <source>
        <dbReference type="ARBA" id="ARBA00001933"/>
    </source>
</evidence>
<keyword evidence="2 3" id="KW-0663">Pyridoxal phosphate</keyword>
<reference evidence="5 6" key="1">
    <citation type="journal article" date="2019" name="PLoS Biol.">
        <title>Sex chromosomes control vertical transmission of feminizing Wolbachia symbionts in an isopod.</title>
        <authorList>
            <person name="Becking T."/>
            <person name="Chebbi M.A."/>
            <person name="Giraud I."/>
            <person name="Moumen B."/>
            <person name="Laverre T."/>
            <person name="Caubet Y."/>
            <person name="Peccoud J."/>
            <person name="Gilbert C."/>
            <person name="Cordaux R."/>
        </authorList>
    </citation>
    <scope>NUCLEOTIDE SEQUENCE [LARGE SCALE GENOMIC DNA]</scope>
    <source>
        <strain evidence="5">ANa2</strain>
        <tissue evidence="5">Whole body excluding digestive tract and cuticle</tissue>
    </source>
</reference>